<dbReference type="InterPro" id="IPR019448">
    <property type="entry name" value="NT-C2"/>
</dbReference>
<feature type="compositionally biased region" description="Acidic residues" evidence="1">
    <location>
        <begin position="445"/>
        <end position="458"/>
    </location>
</feature>
<reference evidence="3" key="1">
    <citation type="submission" date="2020-11" db="EMBL/GenBank/DDBJ databases">
        <authorList>
            <consortium name="DOE Joint Genome Institute"/>
            <person name="Ahrendt S."/>
            <person name="Riley R."/>
            <person name="Andreopoulos W."/>
            <person name="LaButti K."/>
            <person name="Pangilinan J."/>
            <person name="Ruiz-duenas F.J."/>
            <person name="Barrasa J.M."/>
            <person name="Sanchez-Garcia M."/>
            <person name="Camarero S."/>
            <person name="Miyauchi S."/>
            <person name="Serrano A."/>
            <person name="Linde D."/>
            <person name="Babiker R."/>
            <person name="Drula E."/>
            <person name="Ayuso-Fernandez I."/>
            <person name="Pacheco R."/>
            <person name="Padilla G."/>
            <person name="Ferreira P."/>
            <person name="Barriuso J."/>
            <person name="Kellner H."/>
            <person name="Castanera R."/>
            <person name="Alfaro M."/>
            <person name="Ramirez L."/>
            <person name="Pisabarro A.G."/>
            <person name="Kuo A."/>
            <person name="Tritt A."/>
            <person name="Lipzen A."/>
            <person name="He G."/>
            <person name="Yan M."/>
            <person name="Ng V."/>
            <person name="Cullen D."/>
            <person name="Martin F."/>
            <person name="Rosso M.-N."/>
            <person name="Henrissat B."/>
            <person name="Hibbett D."/>
            <person name="Martinez A.T."/>
            <person name="Grigoriev I.V."/>
        </authorList>
    </citation>
    <scope>NUCLEOTIDE SEQUENCE</scope>
    <source>
        <strain evidence="3">AH 44721</strain>
    </source>
</reference>
<evidence type="ECO:0000313" key="3">
    <source>
        <dbReference type="EMBL" id="KAF8909725.1"/>
    </source>
</evidence>
<sequence>MSPQPSGSRTRLEISPEDTLKSPKPVQHLFLNRPLNANGSSVSLNEFPAPPHTPSGLRAHIGHLLPRHTYFRTKITIHQISSVPFVGGEFGVRWKIKGVQTPAGQKQGLFDRVKKRTVSDKGKGREDSGEGHNVIDTLELSIEDEPGQAATERDKIGFVRSASSPPSVSITGTGTSLNRGHTPSSKAPSVSSHSSGNTHSQHLSVDWANNTGTTNSSTTLASTNSSSTTVGLTPSTMPSDLSSTMNTPSLVNVSFTPARGMTPYLKLKDHSVVWSHTLDTVVKIDVERETSQLAPSPLKLVVLQRVNPDDPHGSPQNPRLGAVYLNLSEYVGQGPVERRYLLRESKTNATLKVTIEMEYMNGETHYVPPPLAKGEILTGIAGFLDKDIVRRRPRALDVYGPYHDQEELEIDLLGTSRTIRVPRTARSTRRPQNDATSNPSRRESDTEEDEEGAQEEDPQIPFDVQKLPFAYGTRTTEALIDALFNPVITHEKREESPFTIYEPPSPSSASGSANNSRTNSRKSSKSDSKVGLGLNGVPVVNPRAPGGAKRQGSMVSSLNNEDTSAASVYSSSSSSASIRTTISESSKSRIRENGNNSQVDSQSQSHSSNPVPRGVPEGRIVVGPAADEELQIGGFKAWWKRHTSNRPATPMQRA</sequence>
<feature type="compositionally biased region" description="Low complexity" evidence="1">
    <location>
        <begin position="209"/>
        <end position="229"/>
    </location>
</feature>
<feature type="compositionally biased region" description="Low complexity" evidence="1">
    <location>
        <begin position="595"/>
        <end position="609"/>
    </location>
</feature>
<feature type="compositionally biased region" description="Polar residues" evidence="1">
    <location>
        <begin position="230"/>
        <end position="247"/>
    </location>
</feature>
<feature type="compositionally biased region" description="Basic and acidic residues" evidence="1">
    <location>
        <begin position="109"/>
        <end position="130"/>
    </location>
</feature>
<feature type="region of interest" description="Disordered" evidence="1">
    <location>
        <begin position="421"/>
        <end position="464"/>
    </location>
</feature>
<gene>
    <name evidence="3" type="ORF">CPB84DRAFT_1765306</name>
</gene>
<feature type="compositionally biased region" description="Polar residues" evidence="1">
    <location>
        <begin position="161"/>
        <end position="183"/>
    </location>
</feature>
<feature type="region of interest" description="Disordered" evidence="1">
    <location>
        <begin position="107"/>
        <end position="247"/>
    </location>
</feature>
<dbReference type="PANTHER" id="PTHR21456">
    <property type="entry name" value="FAMILY WITH SEQUENCE SIMILARITY 102"/>
    <property type="match status" value="1"/>
</dbReference>
<organism evidence="3 4">
    <name type="scientific">Gymnopilus junonius</name>
    <name type="common">Spectacular rustgill mushroom</name>
    <name type="synonym">Gymnopilus spectabilis subsp. junonius</name>
    <dbReference type="NCBI Taxonomy" id="109634"/>
    <lineage>
        <taxon>Eukaryota</taxon>
        <taxon>Fungi</taxon>
        <taxon>Dikarya</taxon>
        <taxon>Basidiomycota</taxon>
        <taxon>Agaricomycotina</taxon>
        <taxon>Agaricomycetes</taxon>
        <taxon>Agaricomycetidae</taxon>
        <taxon>Agaricales</taxon>
        <taxon>Agaricineae</taxon>
        <taxon>Hymenogastraceae</taxon>
        <taxon>Gymnopilus</taxon>
    </lineage>
</organism>
<dbReference type="Proteomes" id="UP000724874">
    <property type="component" value="Unassembled WGS sequence"/>
</dbReference>
<feature type="region of interest" description="Disordered" evidence="1">
    <location>
        <begin position="492"/>
        <end position="618"/>
    </location>
</feature>
<evidence type="ECO:0000256" key="1">
    <source>
        <dbReference type="SAM" id="MobiDB-lite"/>
    </source>
</evidence>
<feature type="compositionally biased region" description="Low complexity" evidence="1">
    <location>
        <begin position="529"/>
        <end position="542"/>
    </location>
</feature>
<feature type="compositionally biased region" description="Basic and acidic residues" evidence="1">
    <location>
        <begin position="10"/>
        <end position="21"/>
    </location>
</feature>
<feature type="compositionally biased region" description="Low complexity" evidence="1">
    <location>
        <begin position="184"/>
        <end position="202"/>
    </location>
</feature>
<name>A0A9P5NUL0_GYMJU</name>
<feature type="compositionally biased region" description="Polar residues" evidence="1">
    <location>
        <begin position="553"/>
        <end position="562"/>
    </location>
</feature>
<accession>A0A9P5NUL0</accession>
<dbReference type="OrthoDB" id="3365224at2759"/>
<dbReference type="PANTHER" id="PTHR21456:SF1">
    <property type="entry name" value="C2 NT-TYPE DOMAIN-CONTAINING PROTEIN"/>
    <property type="match status" value="1"/>
</dbReference>
<proteinExistence type="predicted"/>
<dbReference type="PROSITE" id="PS51840">
    <property type="entry name" value="C2_NT"/>
    <property type="match status" value="1"/>
</dbReference>
<feature type="domain" description="C2 NT-type" evidence="2">
    <location>
        <begin position="61"/>
        <end position="359"/>
    </location>
</feature>
<dbReference type="InterPro" id="IPR039931">
    <property type="entry name" value="EEIG1/2-like"/>
</dbReference>
<protein>
    <recommendedName>
        <fullName evidence="2">C2 NT-type domain-containing protein</fullName>
    </recommendedName>
</protein>
<feature type="region of interest" description="Disordered" evidence="1">
    <location>
        <begin position="1"/>
        <end position="22"/>
    </location>
</feature>
<feature type="compositionally biased region" description="Low complexity" evidence="1">
    <location>
        <begin position="563"/>
        <end position="585"/>
    </location>
</feature>
<dbReference type="AlphaFoldDB" id="A0A9P5NUL0"/>
<evidence type="ECO:0000313" key="4">
    <source>
        <dbReference type="Proteomes" id="UP000724874"/>
    </source>
</evidence>
<keyword evidence="4" id="KW-1185">Reference proteome</keyword>
<evidence type="ECO:0000259" key="2">
    <source>
        <dbReference type="PROSITE" id="PS51840"/>
    </source>
</evidence>
<feature type="compositionally biased region" description="Low complexity" evidence="1">
    <location>
        <begin position="507"/>
        <end position="518"/>
    </location>
</feature>
<dbReference type="EMBL" id="JADNYJ010000008">
    <property type="protein sequence ID" value="KAF8909725.1"/>
    <property type="molecule type" value="Genomic_DNA"/>
</dbReference>
<dbReference type="Pfam" id="PF10358">
    <property type="entry name" value="NT-C2"/>
    <property type="match status" value="1"/>
</dbReference>
<comment type="caution">
    <text evidence="3">The sequence shown here is derived from an EMBL/GenBank/DDBJ whole genome shotgun (WGS) entry which is preliminary data.</text>
</comment>